<protein>
    <submittedName>
        <fullName evidence="1">Host cell division inhibitor Icd-like protein</fullName>
    </submittedName>
</protein>
<dbReference type="NCBIfam" id="NF033153">
    <property type="entry name" value="phage_ICD_like"/>
    <property type="match status" value="1"/>
</dbReference>
<dbReference type="AlphaFoldDB" id="A0A556SCR6"/>
<reference evidence="1 2" key="1">
    <citation type="submission" date="2019-07" db="EMBL/GenBank/DDBJ databases">
        <title>Gilliamella genomes.</title>
        <authorList>
            <person name="Zheng H."/>
        </authorList>
    </citation>
    <scope>NUCLEOTIDE SEQUENCE [LARGE SCALE GENOMIC DNA]</scope>
    <source>
        <strain evidence="1 2">W8127</strain>
    </source>
</reference>
<comment type="caution">
    <text evidence="1">The sequence shown here is derived from an EMBL/GenBank/DDBJ whole genome shotgun (WGS) entry which is preliminary data.</text>
</comment>
<evidence type="ECO:0000313" key="2">
    <source>
        <dbReference type="Proteomes" id="UP000319483"/>
    </source>
</evidence>
<name>A0A556SCR6_9GAMM</name>
<sequence>MSLVSLQIKLTYLMLRKTIREVNSMLKTNHQEKGNRETKLFKFYDLSMAQVVQITATTERQARKSLGKSSLIFIARIRLYPVIEDTRSFGGYHYGQ</sequence>
<proteinExistence type="predicted"/>
<dbReference type="Proteomes" id="UP000319483">
    <property type="component" value="Unassembled WGS sequence"/>
</dbReference>
<accession>A0A556SCR6</accession>
<evidence type="ECO:0000313" key="1">
    <source>
        <dbReference type="EMBL" id="TSJ98936.1"/>
    </source>
</evidence>
<dbReference type="EMBL" id="VMHM01000008">
    <property type="protein sequence ID" value="TSJ98936.1"/>
    <property type="molecule type" value="Genomic_DNA"/>
</dbReference>
<organism evidence="1 2">
    <name type="scientific">Gilliamella apicola</name>
    <dbReference type="NCBI Taxonomy" id="1196095"/>
    <lineage>
        <taxon>Bacteria</taxon>
        <taxon>Pseudomonadati</taxon>
        <taxon>Pseudomonadota</taxon>
        <taxon>Gammaproteobacteria</taxon>
        <taxon>Orbales</taxon>
        <taxon>Orbaceae</taxon>
        <taxon>Gilliamella</taxon>
    </lineage>
</organism>
<gene>
    <name evidence="1" type="ORF">FPQ15_07215</name>
</gene>